<dbReference type="EMBL" id="BHEO01000008">
    <property type="protein sequence ID" value="GBU05434.1"/>
    <property type="molecule type" value="Genomic_DNA"/>
</dbReference>
<comment type="caution">
    <text evidence="6">The sequence shown here is derived from an EMBL/GenBank/DDBJ whole genome shotgun (WGS) entry which is preliminary data.</text>
</comment>
<dbReference type="InterPro" id="IPR014721">
    <property type="entry name" value="Ribsml_uS5_D2-typ_fold_subgr"/>
</dbReference>
<accession>A0A4R3JIW3</accession>
<dbReference type="Gene3D" id="3.40.50.300">
    <property type="entry name" value="P-loop containing nucleotide triphosphate hydrolases"/>
    <property type="match status" value="1"/>
</dbReference>
<evidence type="ECO:0000313" key="6">
    <source>
        <dbReference type="EMBL" id="TCS65983.1"/>
    </source>
</evidence>
<dbReference type="Pfam" id="PF13541">
    <property type="entry name" value="ChlI"/>
    <property type="match status" value="1"/>
</dbReference>
<dbReference type="InterPro" id="IPR045006">
    <property type="entry name" value="CHLI-like"/>
</dbReference>
<keyword evidence="5" id="KW-0645">Protease</keyword>
<feature type="domain" description="AAA+ ATPase" evidence="4">
    <location>
        <begin position="221"/>
        <end position="403"/>
    </location>
</feature>
<dbReference type="GO" id="GO:0008233">
    <property type="term" value="F:peptidase activity"/>
    <property type="evidence" value="ECO:0007669"/>
    <property type="project" value="UniProtKB-KW"/>
</dbReference>
<keyword evidence="2" id="KW-0547">Nucleotide-binding</keyword>
<dbReference type="NCBIfam" id="TIGR00368">
    <property type="entry name" value="YifB family Mg chelatase-like AAA ATPase"/>
    <property type="match status" value="1"/>
</dbReference>
<organism evidence="6 7">
    <name type="scientific">Faecalimonas umbilicata</name>
    <dbReference type="NCBI Taxonomy" id="1912855"/>
    <lineage>
        <taxon>Bacteria</taxon>
        <taxon>Bacillati</taxon>
        <taxon>Bacillota</taxon>
        <taxon>Clostridia</taxon>
        <taxon>Lachnospirales</taxon>
        <taxon>Lachnospiraceae</taxon>
        <taxon>Faecalimonas</taxon>
    </lineage>
</organism>
<dbReference type="Gene3D" id="3.30.230.10">
    <property type="match status" value="1"/>
</dbReference>
<evidence type="ECO:0000256" key="3">
    <source>
        <dbReference type="ARBA" id="ARBA00022840"/>
    </source>
</evidence>
<dbReference type="InterPro" id="IPR001208">
    <property type="entry name" value="MCM_dom"/>
</dbReference>
<evidence type="ECO:0000313" key="5">
    <source>
        <dbReference type="EMBL" id="GBU05434.1"/>
    </source>
</evidence>
<dbReference type="GO" id="GO:0006508">
    <property type="term" value="P:proteolysis"/>
    <property type="evidence" value="ECO:0007669"/>
    <property type="project" value="UniProtKB-KW"/>
</dbReference>
<dbReference type="GO" id="GO:0005524">
    <property type="term" value="F:ATP binding"/>
    <property type="evidence" value="ECO:0007669"/>
    <property type="project" value="UniProtKB-KW"/>
</dbReference>
<evidence type="ECO:0000313" key="8">
    <source>
        <dbReference type="Proteomes" id="UP000702954"/>
    </source>
</evidence>
<reference evidence="6 7" key="2">
    <citation type="submission" date="2019-03" db="EMBL/GenBank/DDBJ databases">
        <title>Genomic Encyclopedia of Type Strains, Phase IV (KMG-IV): sequencing the most valuable type-strain genomes for metagenomic binning, comparative biology and taxonomic classification.</title>
        <authorList>
            <person name="Goeker M."/>
        </authorList>
    </citation>
    <scope>NUCLEOTIDE SEQUENCE [LARGE SCALE GENOMIC DNA]</scope>
    <source>
        <strain evidence="6 7">DSM 103426</strain>
    </source>
</reference>
<evidence type="ECO:0000259" key="4">
    <source>
        <dbReference type="SMART" id="SM00382"/>
    </source>
</evidence>
<proteinExistence type="inferred from homology"/>
<dbReference type="RefSeq" id="WP_116441833.1">
    <property type="nucleotide sequence ID" value="NZ_BHEO01000008.1"/>
</dbReference>
<evidence type="ECO:0000313" key="7">
    <source>
        <dbReference type="Proteomes" id="UP000294613"/>
    </source>
</evidence>
<dbReference type="InterPro" id="IPR025158">
    <property type="entry name" value="Mg_chelat-rel_C"/>
</dbReference>
<gene>
    <name evidence="5" type="primary">comM</name>
    <name evidence="6" type="ORF">EDD74_12112</name>
    <name evidence="5" type="ORF">FAEUMB_19750</name>
</gene>
<evidence type="ECO:0000256" key="1">
    <source>
        <dbReference type="ARBA" id="ARBA00006354"/>
    </source>
</evidence>
<dbReference type="PANTHER" id="PTHR32039:SF7">
    <property type="entry name" value="COMPETENCE PROTEIN COMM"/>
    <property type="match status" value="1"/>
</dbReference>
<dbReference type="PRINTS" id="PR01657">
    <property type="entry name" value="MCMFAMILY"/>
</dbReference>
<name>A0A4R3JIW3_9FIRM</name>
<dbReference type="InterPro" id="IPR004482">
    <property type="entry name" value="Mg_chelat-rel"/>
</dbReference>
<dbReference type="Pfam" id="PF13335">
    <property type="entry name" value="Mg_chelatase_C"/>
    <property type="match status" value="1"/>
</dbReference>
<dbReference type="AlphaFoldDB" id="A0A4R3JIW3"/>
<protein>
    <submittedName>
        <fullName evidence="5">ATP-dependent protease</fullName>
    </submittedName>
    <submittedName>
        <fullName evidence="6">Magnesium chelatase family protein</fullName>
    </submittedName>
</protein>
<dbReference type="Pfam" id="PF01078">
    <property type="entry name" value="Mg_chelatase"/>
    <property type="match status" value="1"/>
</dbReference>
<dbReference type="InterPro" id="IPR000523">
    <property type="entry name" value="Mg_chelatse_chII-like_cat_dom"/>
</dbReference>
<dbReference type="SUPFAM" id="SSF52540">
    <property type="entry name" value="P-loop containing nucleoside triphosphate hydrolases"/>
    <property type="match status" value="1"/>
</dbReference>
<comment type="similarity">
    <text evidence="1">Belongs to the Mg-chelatase subunits D/I family. ComM subfamily.</text>
</comment>
<dbReference type="InterPro" id="IPR020568">
    <property type="entry name" value="Ribosomal_Su5_D2-typ_SF"/>
</dbReference>
<sequence length="517" mass="57308">MFSTVLSASLQGMQAEFIHVEADVGNGLPFFHMVGHLASEVKESAERVRTAVKNSGIQIPPRKVVINLSPANVRKRGAAFDLPIAAAVLAANGVISQKTLVNVLIIGELSLDGGVKKVPGILPILLEAKEHGCVRCMIPKENEQEGRSITGMEVIGVSKLTELIEVAKKIEQEGEEIVWKNHKVSGERNIEVEDRCQGSEDFSEIKGQTFVKRAAEIAVAGEHNLLLIGPPGSGKTMVAKRIPTIFPPLSMEECIEISKVYSVAGFLDEKQPLILARPFRAVHHTVTKAALVGGGLHPVPGELSLSHGGCLFLDEAAEFRKDVLEALREPLEEQKIHIVRNGGSYIFPADTIVVAAMNPCPCGQFPDYNRCRCSEQEIRNYLGRISGPLLDRIDLCVDVPKVRYESLIQTDEEETSDIIRARVCAAREIQKKRYEGQKKQTNGRVSVKTLMEHCELDPEGKEKMKRSFETLQLTARSYYKVLRVARTIADLEGSEKIESTHLDEALIYRTMDQKYWR</sequence>
<evidence type="ECO:0000256" key="2">
    <source>
        <dbReference type="ARBA" id="ARBA00022741"/>
    </source>
</evidence>
<dbReference type="InterPro" id="IPR003593">
    <property type="entry name" value="AAA+_ATPase"/>
</dbReference>
<dbReference type="Proteomes" id="UP000702954">
    <property type="component" value="Unassembled WGS sequence"/>
</dbReference>
<dbReference type="PANTHER" id="PTHR32039">
    <property type="entry name" value="MAGNESIUM-CHELATASE SUBUNIT CHLI"/>
    <property type="match status" value="1"/>
</dbReference>
<dbReference type="SUPFAM" id="SSF54211">
    <property type="entry name" value="Ribosomal protein S5 domain 2-like"/>
    <property type="match status" value="1"/>
</dbReference>
<reference evidence="5 8" key="1">
    <citation type="journal article" date="2018" name="Int. J. Syst. Evol. Microbiol.">
        <title>Draft Genome Sequence of Faecalimonas umbilicata JCM 30896T, an Acetate-Producing Bacterium Isolated from Human Feces.</title>
        <authorList>
            <person name="Sakamoto M."/>
            <person name="Ikeyama N."/>
            <person name="Yuki M."/>
            <person name="Ohkuma M."/>
        </authorList>
    </citation>
    <scope>NUCLEOTIDE SEQUENCE [LARGE SCALE GENOMIC DNA]</scope>
    <source>
        <strain evidence="5 8">EGH7</strain>
    </source>
</reference>
<keyword evidence="3" id="KW-0067">ATP-binding</keyword>
<dbReference type="SMART" id="SM00382">
    <property type="entry name" value="AAA"/>
    <property type="match status" value="1"/>
</dbReference>
<keyword evidence="8" id="KW-1185">Reference proteome</keyword>
<dbReference type="EMBL" id="SLZV01000021">
    <property type="protein sequence ID" value="TCS65983.1"/>
    <property type="molecule type" value="Genomic_DNA"/>
</dbReference>
<keyword evidence="5" id="KW-0378">Hydrolase</keyword>
<dbReference type="Proteomes" id="UP000294613">
    <property type="component" value="Unassembled WGS sequence"/>
</dbReference>
<dbReference type="InterPro" id="IPR027417">
    <property type="entry name" value="P-loop_NTPase"/>
</dbReference>
<dbReference type="GO" id="GO:0003677">
    <property type="term" value="F:DNA binding"/>
    <property type="evidence" value="ECO:0007669"/>
    <property type="project" value="InterPro"/>
</dbReference>